<evidence type="ECO:0000313" key="2">
    <source>
        <dbReference type="Proteomes" id="UP000054869"/>
    </source>
</evidence>
<comment type="caution">
    <text evidence="1">The sequence shown here is derived from an EMBL/GenBank/DDBJ whole genome shotgun (WGS) entry which is preliminary data.</text>
</comment>
<dbReference type="PATRIC" id="fig|45067.4.peg.781"/>
<dbReference type="InterPro" id="IPR049972">
    <property type="entry name" value="T4SS_AnkK"/>
</dbReference>
<dbReference type="NCBIfam" id="NF043026">
    <property type="entry name" value="T4SS_AnkK"/>
    <property type="match status" value="1"/>
</dbReference>
<evidence type="ECO:0000313" key="1">
    <source>
        <dbReference type="EMBL" id="KTD23616.1"/>
    </source>
</evidence>
<name>A0A0W0VTV6_9GAMM</name>
<reference evidence="1 2" key="1">
    <citation type="submission" date="2015-11" db="EMBL/GenBank/DDBJ databases">
        <title>Genomic analysis of 38 Legionella species identifies large and diverse effector repertoires.</title>
        <authorList>
            <person name="Burstein D."/>
            <person name="Amaro F."/>
            <person name="Zusman T."/>
            <person name="Lifshitz Z."/>
            <person name="Cohen O."/>
            <person name="Gilbert J.A."/>
            <person name="Pupko T."/>
            <person name="Shuman H.A."/>
            <person name="Segal G."/>
        </authorList>
    </citation>
    <scope>NUCLEOTIDE SEQUENCE [LARGE SCALE GENOMIC DNA]</scope>
    <source>
        <strain evidence="1 2">ATCC 49751</strain>
    </source>
</reference>
<dbReference type="AlphaFoldDB" id="A0A0W0VTV6"/>
<gene>
    <name evidence="1" type="primary">ankK</name>
    <name evidence="1" type="ORF">Llan_0751</name>
</gene>
<dbReference type="Proteomes" id="UP000054869">
    <property type="component" value="Unassembled WGS sequence"/>
</dbReference>
<dbReference type="RefSeq" id="WP_028372700.1">
    <property type="nucleotide sequence ID" value="NZ_CAAAJD010000006.1"/>
</dbReference>
<protein>
    <submittedName>
        <fullName evidence="1">Substrate of the Dot/Icm secretion system</fullName>
    </submittedName>
</protein>
<organism evidence="1 2">
    <name type="scientific">Legionella lansingensis</name>
    <dbReference type="NCBI Taxonomy" id="45067"/>
    <lineage>
        <taxon>Bacteria</taxon>
        <taxon>Pseudomonadati</taxon>
        <taxon>Pseudomonadota</taxon>
        <taxon>Gammaproteobacteria</taxon>
        <taxon>Legionellales</taxon>
        <taxon>Legionellaceae</taxon>
        <taxon>Legionella</taxon>
    </lineage>
</organism>
<sequence length="659" mass="75311">MPDFYNDHEITLGLKAGHSGHFVFNALHKGIHLFYKSNKRNNPDLSLYEVAFSNLLSAFLMPYLTPKYKLVKGNGEILGLASEHMCYSADSKEAEESKFYYLNYDAETGNISAEVQAKPDDQIYFFNEFPPGFFADFYQTARKGEKLVFDMDSLASDLCSGYTMEEDDLHKGNIGFYIVDRKGVKTVVFFKIDNGLVLSDSVMSHYESRVVNWRHGEHAFKITARDLINFPKLQDSKNHYWPTSRRYLVNPCDPKVYTDAAEIAAFAELANDEAFQKAKWRAWYKHILIESRVVEEYLARSLDSQDPDERAKIALITQATVARVSRLKAVLFSISDFRDYVRDLDDTAKEALIKEIFHGLSQESQVQLQPGIVEQIKGFDALCQPVGGFVGDDTPLHVAIRLGDYRYHETWSHFKEYANKVNKNGETPLDVAVKLAQMQLRSEKREESQDRGVHSLESSIGSTGIIHSPDVRTDPFFIINHLLNEGVNRTCFYREFRKKYPDLKLISYRFRTEYIDRARDAKTAEELIMVFHGLGEDHRFSLKMKKEISVVCMQYFLRNKDANESLGVTLDQLKMALNGGKGKKPRPELQFIRQLRSSLWIVRIIRGLLGGTSTQVELNHLLDEAKATIPSSSCCSCFFGREDKREVDSITTSSTCLSS</sequence>
<dbReference type="STRING" id="45067.Llan_0751"/>
<proteinExistence type="predicted"/>
<dbReference type="EMBL" id="LNYI01000012">
    <property type="protein sequence ID" value="KTD23616.1"/>
    <property type="molecule type" value="Genomic_DNA"/>
</dbReference>
<keyword evidence="2" id="KW-1185">Reference proteome</keyword>
<dbReference type="eggNOG" id="COG0666">
    <property type="taxonomic scope" value="Bacteria"/>
</dbReference>
<dbReference type="OrthoDB" id="5652348at2"/>
<accession>A0A0W0VTV6</accession>